<keyword evidence="7" id="KW-0496">Mitochondrion</keyword>
<evidence type="ECO:0000256" key="3">
    <source>
        <dbReference type="ARBA" id="ARBA00012030"/>
    </source>
</evidence>
<dbReference type="PANTHER" id="PTHR11264:SF0">
    <property type="entry name" value="URACIL-DNA GLYCOSYLASE"/>
    <property type="match status" value="1"/>
</dbReference>
<evidence type="ECO:0000256" key="9">
    <source>
        <dbReference type="RuleBase" id="RU003780"/>
    </source>
</evidence>
<dbReference type="CDD" id="cd10027">
    <property type="entry name" value="UDG-F1-like"/>
    <property type="match status" value="1"/>
</dbReference>
<dbReference type="AlphaFoldDB" id="A0AAV9IP07"/>
<evidence type="ECO:0000256" key="6">
    <source>
        <dbReference type="ARBA" id="ARBA00023204"/>
    </source>
</evidence>
<evidence type="ECO:0000256" key="10">
    <source>
        <dbReference type="SAM" id="MobiDB-lite"/>
    </source>
</evidence>
<dbReference type="PANTHER" id="PTHR11264">
    <property type="entry name" value="URACIL-DNA GLYCOSYLASE"/>
    <property type="match status" value="1"/>
</dbReference>
<keyword evidence="5 7" id="KW-0378">Hydrolase</keyword>
<accession>A0AAV9IP07</accession>
<keyword evidence="13" id="KW-1185">Reference proteome</keyword>
<comment type="caution">
    <text evidence="12">The sequence shown here is derived from an EMBL/GenBank/DDBJ whole genome shotgun (WGS) entry which is preliminary data.</text>
</comment>
<comment type="subcellular location">
    <subcellularLocation>
        <location evidence="7">Mitochondrion</location>
    </subcellularLocation>
    <subcellularLocation>
        <location evidence="7">Nucleus</location>
    </subcellularLocation>
</comment>
<feature type="active site" description="Proton acceptor" evidence="7 8">
    <location>
        <position position="174"/>
    </location>
</feature>
<dbReference type="EMBL" id="JANCYW010000001">
    <property type="protein sequence ID" value="KAK4534087.1"/>
    <property type="molecule type" value="Genomic_DNA"/>
</dbReference>
<dbReference type="SMART" id="SM00987">
    <property type="entry name" value="UreE_C"/>
    <property type="match status" value="1"/>
</dbReference>
<evidence type="ECO:0000256" key="8">
    <source>
        <dbReference type="PROSITE-ProRule" id="PRU10072"/>
    </source>
</evidence>
<dbReference type="GO" id="GO:0005739">
    <property type="term" value="C:mitochondrion"/>
    <property type="evidence" value="ECO:0007669"/>
    <property type="project" value="UniProtKB-SubCell"/>
</dbReference>
<dbReference type="Gene3D" id="3.40.470.10">
    <property type="entry name" value="Uracil-DNA glycosylase-like domain"/>
    <property type="match status" value="1"/>
</dbReference>
<dbReference type="NCBIfam" id="NF003589">
    <property type="entry name" value="PRK05254.1-2"/>
    <property type="match status" value="1"/>
</dbReference>
<reference evidence="12 13" key="1">
    <citation type="submission" date="2022-07" db="EMBL/GenBank/DDBJ databases">
        <title>Genome-wide signatures of adaptation to extreme environments.</title>
        <authorList>
            <person name="Cho C.H."/>
            <person name="Yoon H.S."/>
        </authorList>
    </citation>
    <scope>NUCLEOTIDE SEQUENCE [LARGE SCALE GENOMIC DNA]</scope>
    <source>
        <strain evidence="12 13">DBV 063 E5</strain>
    </source>
</reference>
<sequence length="364" mass="39947">MEVQPLPSRKRKLSDASHESLNASCAQASAAPAAVSDDALAALLDGDGSAPQRRQARVPSPPPPSVREAAFVNNTARRTLHDFFRKPAVQRRAGSLLSANAATGTAYRMEEMLPSAWRKELSQHFSTPSWRSLCAFVRAERASSKRIYPPERLTFHAFQRCHFDDVKVVIIGQDPYHNEGQAHGLCFSVPRGVPPPPSLVNIFTELAAEYPADGGSDNSSVPEAFRVPPHGCLEAWADQGVLLLNAVLTVEAHKAGSHAKQGGWQKFTDEVIRVLDERKRAEHGGIVFMLWGNYAKEKGAKVNSQRHLVLRAAHPSPMSATRGGWFGCNHFRMANDYLKAHGRQPIRWNALTEPAAAPHADAHF</sequence>
<dbReference type="PROSITE" id="PS00130">
    <property type="entry name" value="U_DNA_GLYCOSYLASE"/>
    <property type="match status" value="1"/>
</dbReference>
<organism evidence="12 13">
    <name type="scientific">Cyanidium caldarium</name>
    <name type="common">Red alga</name>
    <dbReference type="NCBI Taxonomy" id="2771"/>
    <lineage>
        <taxon>Eukaryota</taxon>
        <taxon>Rhodophyta</taxon>
        <taxon>Bangiophyceae</taxon>
        <taxon>Cyanidiales</taxon>
        <taxon>Cyanidiaceae</taxon>
        <taxon>Cyanidium</taxon>
    </lineage>
</organism>
<evidence type="ECO:0000256" key="4">
    <source>
        <dbReference type="ARBA" id="ARBA00022763"/>
    </source>
</evidence>
<name>A0AAV9IP07_CYACA</name>
<keyword evidence="7" id="KW-0539">Nucleus</keyword>
<evidence type="ECO:0000256" key="2">
    <source>
        <dbReference type="ARBA" id="ARBA00008184"/>
    </source>
</evidence>
<comment type="catalytic activity">
    <reaction evidence="1 7 9">
        <text>Hydrolyzes single-stranded DNA or mismatched double-stranded DNA and polynucleotides, releasing free uracil.</text>
        <dbReference type="EC" id="3.2.2.27"/>
    </reaction>
</comment>
<feature type="domain" description="Uracil-DNA glycosylase-like" evidence="11">
    <location>
        <begin position="158"/>
        <end position="338"/>
    </location>
</feature>
<dbReference type="NCBIfam" id="TIGR00628">
    <property type="entry name" value="ung"/>
    <property type="match status" value="1"/>
</dbReference>
<dbReference type="NCBIfam" id="NF003588">
    <property type="entry name" value="PRK05254.1-1"/>
    <property type="match status" value="1"/>
</dbReference>
<dbReference type="NCBIfam" id="NF003592">
    <property type="entry name" value="PRK05254.1-5"/>
    <property type="match status" value="1"/>
</dbReference>
<evidence type="ECO:0000256" key="5">
    <source>
        <dbReference type="ARBA" id="ARBA00022801"/>
    </source>
</evidence>
<evidence type="ECO:0000313" key="12">
    <source>
        <dbReference type="EMBL" id="KAK4534087.1"/>
    </source>
</evidence>
<feature type="region of interest" description="Disordered" evidence="10">
    <location>
        <begin position="1"/>
        <end position="24"/>
    </location>
</feature>
<feature type="region of interest" description="Disordered" evidence="10">
    <location>
        <begin position="44"/>
        <end position="68"/>
    </location>
</feature>
<dbReference type="InterPro" id="IPR036895">
    <property type="entry name" value="Uracil-DNA_glycosylase-like_sf"/>
</dbReference>
<dbReference type="InterPro" id="IPR005122">
    <property type="entry name" value="Uracil-DNA_glycosylase-like"/>
</dbReference>
<protein>
    <recommendedName>
        <fullName evidence="3 7">Uracil-DNA glycosylase</fullName>
        <shortName evidence="7">UDG</shortName>
        <ecNumber evidence="3 7">3.2.2.27</ecNumber>
    </recommendedName>
</protein>
<dbReference type="GO" id="GO:0005634">
    <property type="term" value="C:nucleus"/>
    <property type="evidence" value="ECO:0007669"/>
    <property type="project" value="UniProtKB-SubCell"/>
</dbReference>
<dbReference type="FunFam" id="3.40.470.10:FF:000001">
    <property type="entry name" value="Uracil-DNA glycosylase"/>
    <property type="match status" value="1"/>
</dbReference>
<comment type="similarity">
    <text evidence="2 7 9">Belongs to the uracil-DNA glycosylase (UDG) superfamily. UNG family.</text>
</comment>
<dbReference type="Pfam" id="PF03167">
    <property type="entry name" value="UDG"/>
    <property type="match status" value="1"/>
</dbReference>
<dbReference type="Proteomes" id="UP001301350">
    <property type="component" value="Unassembled WGS sequence"/>
</dbReference>
<keyword evidence="6 7" id="KW-0234">DNA repair</keyword>
<dbReference type="InterPro" id="IPR002043">
    <property type="entry name" value="UDG_fam1"/>
</dbReference>
<dbReference type="SUPFAM" id="SSF52141">
    <property type="entry name" value="Uracil-DNA glycosylase-like"/>
    <property type="match status" value="1"/>
</dbReference>
<dbReference type="GO" id="GO:0097510">
    <property type="term" value="P:base-excision repair, AP site formation via deaminated base removal"/>
    <property type="evidence" value="ECO:0007669"/>
    <property type="project" value="TreeGrafter"/>
</dbReference>
<dbReference type="SMART" id="SM00986">
    <property type="entry name" value="UDG"/>
    <property type="match status" value="1"/>
</dbReference>
<keyword evidence="4 7" id="KW-0227">DNA damage</keyword>
<gene>
    <name evidence="12" type="ORF">CDCA_CDCA01G0112</name>
</gene>
<comment type="function">
    <text evidence="7 9">Excises uracil residues from the DNA which can arise as a result of misincorporation of dUMP residues by DNA polymerase or due to deamination of cytosine.</text>
</comment>
<evidence type="ECO:0000256" key="1">
    <source>
        <dbReference type="ARBA" id="ARBA00001400"/>
    </source>
</evidence>
<evidence type="ECO:0000259" key="11">
    <source>
        <dbReference type="SMART" id="SM00986"/>
    </source>
</evidence>
<dbReference type="HAMAP" id="MF_00148">
    <property type="entry name" value="UDG"/>
    <property type="match status" value="1"/>
</dbReference>
<dbReference type="InterPro" id="IPR018085">
    <property type="entry name" value="Ura-DNA_Glyclase_AS"/>
</dbReference>
<feature type="compositionally biased region" description="Low complexity" evidence="10">
    <location>
        <begin position="44"/>
        <end position="53"/>
    </location>
</feature>
<proteinExistence type="inferred from homology"/>
<dbReference type="GO" id="GO:0004844">
    <property type="term" value="F:uracil DNA N-glycosylase activity"/>
    <property type="evidence" value="ECO:0007669"/>
    <property type="project" value="UniProtKB-UniRule"/>
</dbReference>
<evidence type="ECO:0000256" key="7">
    <source>
        <dbReference type="HAMAP-Rule" id="MF_03166"/>
    </source>
</evidence>
<dbReference type="EC" id="3.2.2.27" evidence="3 7"/>
<evidence type="ECO:0000313" key="13">
    <source>
        <dbReference type="Proteomes" id="UP001301350"/>
    </source>
</evidence>
<dbReference type="NCBIfam" id="NF003591">
    <property type="entry name" value="PRK05254.1-4"/>
    <property type="match status" value="1"/>
</dbReference>